<dbReference type="Proteomes" id="UP000072421">
    <property type="component" value="Chromosome"/>
</dbReference>
<dbReference type="PATRIC" id="fig|158899.10.peg.790"/>
<evidence type="ECO:0000313" key="1">
    <source>
        <dbReference type="EMBL" id="AMO93497.1"/>
    </source>
</evidence>
<gene>
    <name evidence="1" type="ORF">CFter6_0772</name>
</gene>
<evidence type="ECO:0000313" key="2">
    <source>
        <dbReference type="Proteomes" id="UP000072421"/>
    </source>
</evidence>
<name>A0A127P6U9_9BURK</name>
<proteinExistence type="predicted"/>
<accession>A0A127P6U9</accession>
<sequence>MHCTVEIKDVVGYDLVKYLSSRMRRHCLAKKTILLLMK</sequence>
<dbReference type="AlphaFoldDB" id="A0A127P6U9"/>
<protein>
    <submittedName>
        <fullName evidence="1">Uncharacterized protein</fullName>
    </submittedName>
</protein>
<dbReference type="EMBL" id="CP013232">
    <property type="protein sequence ID" value="AMO93497.1"/>
    <property type="molecule type" value="Genomic_DNA"/>
</dbReference>
<reference evidence="1 2" key="1">
    <citation type="submission" date="2015-11" db="EMBL/GenBank/DDBJ databases">
        <title>Exploring the genomic traits of fungus-feeding bacterial genus Collimonas.</title>
        <authorList>
            <person name="Song C."/>
            <person name="Schmidt R."/>
            <person name="de Jager V."/>
            <person name="Krzyzanowska D."/>
            <person name="Jongedijk E."/>
            <person name="Cankar K."/>
            <person name="Beekwilder J."/>
            <person name="van Veen A."/>
            <person name="de Boer W."/>
            <person name="van Veen J.A."/>
            <person name="Garbeva P."/>
        </authorList>
    </citation>
    <scope>NUCLEOTIDE SEQUENCE [LARGE SCALE GENOMIC DNA]</scope>
    <source>
        <strain evidence="1 2">Ter6</strain>
    </source>
</reference>
<organism evidence="1">
    <name type="scientific">Collimonas fungivorans</name>
    <dbReference type="NCBI Taxonomy" id="158899"/>
    <lineage>
        <taxon>Bacteria</taxon>
        <taxon>Pseudomonadati</taxon>
        <taxon>Pseudomonadota</taxon>
        <taxon>Betaproteobacteria</taxon>
        <taxon>Burkholderiales</taxon>
        <taxon>Oxalobacteraceae</taxon>
        <taxon>Collimonas</taxon>
    </lineage>
</organism>